<comment type="similarity">
    <text evidence="1">Belongs to the membrane fusion protein (MFP) (TC 8.A.1) family.</text>
</comment>
<dbReference type="Gene3D" id="1.10.287.470">
    <property type="entry name" value="Helix hairpin bin"/>
    <property type="match status" value="1"/>
</dbReference>
<keyword evidence="6" id="KW-1185">Reference proteome</keyword>
<dbReference type="SUPFAM" id="SSF111369">
    <property type="entry name" value="HlyD-like secretion proteins"/>
    <property type="match status" value="1"/>
</dbReference>
<comment type="caution">
    <text evidence="5">The sequence shown here is derived from an EMBL/GenBank/DDBJ whole genome shotgun (WGS) entry which is preliminary data.</text>
</comment>
<feature type="chain" id="PRO_5040869024" evidence="3">
    <location>
        <begin position="29"/>
        <end position="361"/>
    </location>
</feature>
<evidence type="ECO:0000256" key="2">
    <source>
        <dbReference type="SAM" id="Coils"/>
    </source>
</evidence>
<dbReference type="PANTHER" id="PTHR30469">
    <property type="entry name" value="MULTIDRUG RESISTANCE PROTEIN MDTA"/>
    <property type="match status" value="1"/>
</dbReference>
<reference evidence="5" key="1">
    <citation type="journal article" date="2014" name="Int. J. Syst. Evol. Microbiol.">
        <title>Complete genome sequence of Corynebacterium casei LMG S-19264T (=DSM 44701T), isolated from a smear-ripened cheese.</title>
        <authorList>
            <consortium name="US DOE Joint Genome Institute (JGI-PGF)"/>
            <person name="Walter F."/>
            <person name="Albersmeier A."/>
            <person name="Kalinowski J."/>
            <person name="Ruckert C."/>
        </authorList>
    </citation>
    <scope>NUCLEOTIDE SEQUENCE</scope>
    <source>
        <strain evidence="5">VKM B-2748</strain>
    </source>
</reference>
<evidence type="ECO:0000313" key="5">
    <source>
        <dbReference type="EMBL" id="GLK79633.1"/>
    </source>
</evidence>
<dbReference type="RefSeq" id="WP_271200134.1">
    <property type="nucleotide sequence ID" value="NZ_BSFL01000002.1"/>
</dbReference>
<feature type="domain" description="Multidrug resistance protein MdtA-like C-terminal permuted SH3" evidence="4">
    <location>
        <begin position="287"/>
        <end position="341"/>
    </location>
</feature>
<dbReference type="InterPro" id="IPR006143">
    <property type="entry name" value="RND_pump_MFP"/>
</dbReference>
<dbReference type="Gene3D" id="2.40.420.20">
    <property type="match status" value="1"/>
</dbReference>
<dbReference type="AlphaFoldDB" id="A0A9W6N6M1"/>
<dbReference type="GO" id="GO:1990281">
    <property type="term" value="C:efflux pump complex"/>
    <property type="evidence" value="ECO:0007669"/>
    <property type="project" value="TreeGrafter"/>
</dbReference>
<dbReference type="NCBIfam" id="TIGR01730">
    <property type="entry name" value="RND_mfp"/>
    <property type="match status" value="1"/>
</dbReference>
<gene>
    <name evidence="5" type="ORF">GCM10008174_13740</name>
</gene>
<sequence>MITARTAGLLGVATAALALGACKPEAQADPRQAARVVQTATVEPAGALRRSFTGVVAARVQSNLGFRVSGKIVERLVDTGVTVKAGQPLMRIDRTDLDLAITSRERAVASAAAVQQQAAADEVRYRELRKAGWSTQQRYEQAKAALDTANAQLEAAKAQAQMARNESAYSVLVADEDGVVVETLGEPGQVVSAGQVVLRIARSGSREASISLPEAIRPAIGSRAEATLYGGELKGAATLRQLSDAAEPRTRTYEARYVLGGDAAKAPLGATVTVGVTIEGAAGGARVPLSALNDDGSGAFVWTVIAGSKLERRPVKIARLGADFATLAEGVATGETVVATGGRFLREDEAIRVAGNKAAMQ</sequence>
<dbReference type="PROSITE" id="PS51257">
    <property type="entry name" value="PROKAR_LIPOPROTEIN"/>
    <property type="match status" value="1"/>
</dbReference>
<proteinExistence type="inferred from homology"/>
<evidence type="ECO:0000256" key="1">
    <source>
        <dbReference type="ARBA" id="ARBA00009477"/>
    </source>
</evidence>
<feature type="coiled-coil region" evidence="2">
    <location>
        <begin position="136"/>
        <end position="166"/>
    </location>
</feature>
<evidence type="ECO:0000313" key="6">
    <source>
        <dbReference type="Proteomes" id="UP001143309"/>
    </source>
</evidence>
<reference evidence="5" key="2">
    <citation type="submission" date="2023-01" db="EMBL/GenBank/DDBJ databases">
        <authorList>
            <person name="Sun Q."/>
            <person name="Evtushenko L."/>
        </authorList>
    </citation>
    <scope>NUCLEOTIDE SEQUENCE</scope>
    <source>
        <strain evidence="5">VKM B-2748</strain>
    </source>
</reference>
<dbReference type="Proteomes" id="UP001143309">
    <property type="component" value="Unassembled WGS sequence"/>
</dbReference>
<evidence type="ECO:0000256" key="3">
    <source>
        <dbReference type="SAM" id="SignalP"/>
    </source>
</evidence>
<organism evidence="5 6">
    <name type="scientific">Methylopila turkensis</name>
    <dbReference type="NCBI Taxonomy" id="1437816"/>
    <lineage>
        <taxon>Bacteria</taxon>
        <taxon>Pseudomonadati</taxon>
        <taxon>Pseudomonadota</taxon>
        <taxon>Alphaproteobacteria</taxon>
        <taxon>Hyphomicrobiales</taxon>
        <taxon>Methylopilaceae</taxon>
        <taxon>Methylopila</taxon>
    </lineage>
</organism>
<dbReference type="EMBL" id="BSFL01000002">
    <property type="protein sequence ID" value="GLK79633.1"/>
    <property type="molecule type" value="Genomic_DNA"/>
</dbReference>
<feature type="signal peptide" evidence="3">
    <location>
        <begin position="1"/>
        <end position="28"/>
    </location>
</feature>
<dbReference type="Gene3D" id="2.40.30.170">
    <property type="match status" value="1"/>
</dbReference>
<dbReference type="Gene3D" id="2.40.50.100">
    <property type="match status" value="1"/>
</dbReference>
<keyword evidence="2" id="KW-0175">Coiled coil</keyword>
<keyword evidence="3" id="KW-0732">Signal</keyword>
<name>A0A9W6N6M1_9HYPH</name>
<evidence type="ECO:0000259" key="4">
    <source>
        <dbReference type="Pfam" id="PF25967"/>
    </source>
</evidence>
<accession>A0A9W6N6M1</accession>
<protein>
    <submittedName>
        <fullName evidence="5">Hemolysin secretion protein D</fullName>
    </submittedName>
</protein>
<dbReference type="PANTHER" id="PTHR30469:SF18">
    <property type="entry name" value="RESISTANCE-NODULATION-CELL DIVISION (RND) EFFLUX MEMBRANE FUSION PROTEIN-RELATED"/>
    <property type="match status" value="1"/>
</dbReference>
<dbReference type="InterPro" id="IPR058627">
    <property type="entry name" value="MdtA-like_C"/>
</dbReference>
<dbReference type="Pfam" id="PF25967">
    <property type="entry name" value="RND-MFP_C"/>
    <property type="match status" value="1"/>
</dbReference>
<dbReference type="GO" id="GO:0015562">
    <property type="term" value="F:efflux transmembrane transporter activity"/>
    <property type="evidence" value="ECO:0007669"/>
    <property type="project" value="TreeGrafter"/>
</dbReference>